<accession>A0A811V683</accession>
<proteinExistence type="predicted"/>
<reference evidence="1" key="1">
    <citation type="submission" date="2020-11" db="EMBL/GenBank/DDBJ databases">
        <authorList>
            <person name="Whitehead M."/>
        </authorList>
    </citation>
    <scope>NUCLEOTIDE SEQUENCE</scope>
    <source>
        <strain evidence="1">EGII</strain>
    </source>
</reference>
<dbReference type="AlphaFoldDB" id="A0A811V683"/>
<evidence type="ECO:0000313" key="1">
    <source>
        <dbReference type="EMBL" id="CAD7006500.1"/>
    </source>
</evidence>
<sequence>MQKFQKILTTTHIQTVLEDKQVVDNQLVEFRKTKSGFPMRQCLTAQHSTTTSDISRKFKLAENNNKPIPKQNLLPAAHTFLNICTCIYISKFYICLISFVEPTILLNEIGTHRRGVNGVRYARRRAAGQYGARNVTNILGNSLRVVCMYMGTYDAEGGKHLNSILLEKH</sequence>
<evidence type="ECO:0000313" key="2">
    <source>
        <dbReference type="Proteomes" id="UP000606786"/>
    </source>
</evidence>
<keyword evidence="2" id="KW-1185">Reference proteome</keyword>
<comment type="caution">
    <text evidence="1">The sequence shown here is derived from an EMBL/GenBank/DDBJ whole genome shotgun (WGS) entry which is preliminary data.</text>
</comment>
<organism evidence="1 2">
    <name type="scientific">Ceratitis capitata</name>
    <name type="common">Mediterranean fruit fly</name>
    <name type="synonym">Tephritis capitata</name>
    <dbReference type="NCBI Taxonomy" id="7213"/>
    <lineage>
        <taxon>Eukaryota</taxon>
        <taxon>Metazoa</taxon>
        <taxon>Ecdysozoa</taxon>
        <taxon>Arthropoda</taxon>
        <taxon>Hexapoda</taxon>
        <taxon>Insecta</taxon>
        <taxon>Pterygota</taxon>
        <taxon>Neoptera</taxon>
        <taxon>Endopterygota</taxon>
        <taxon>Diptera</taxon>
        <taxon>Brachycera</taxon>
        <taxon>Muscomorpha</taxon>
        <taxon>Tephritoidea</taxon>
        <taxon>Tephritidae</taxon>
        <taxon>Ceratitis</taxon>
        <taxon>Ceratitis</taxon>
    </lineage>
</organism>
<protein>
    <submittedName>
        <fullName evidence="1">(Mediterranean fruit fly) hypothetical protein</fullName>
    </submittedName>
</protein>
<name>A0A811V683_CERCA</name>
<dbReference type="Proteomes" id="UP000606786">
    <property type="component" value="Unassembled WGS sequence"/>
</dbReference>
<gene>
    <name evidence="1" type="ORF">CCAP1982_LOCUS14816</name>
</gene>
<dbReference type="EMBL" id="CAJHJT010000034">
    <property type="protein sequence ID" value="CAD7006500.1"/>
    <property type="molecule type" value="Genomic_DNA"/>
</dbReference>